<comment type="caution">
    <text evidence="1">The sequence shown here is derived from an EMBL/GenBank/DDBJ whole genome shotgun (WGS) entry which is preliminary data.</text>
</comment>
<accession>A0A8J3J7J0</accession>
<protein>
    <submittedName>
        <fullName evidence="1">Uncharacterized protein</fullName>
    </submittedName>
</protein>
<dbReference type="AlphaFoldDB" id="A0A8J3J7J0"/>
<name>A0A8J3J7J0_9ACTN</name>
<keyword evidence="2" id="KW-1185">Reference proteome</keyword>
<dbReference type="Proteomes" id="UP000612808">
    <property type="component" value="Unassembled WGS sequence"/>
</dbReference>
<evidence type="ECO:0000313" key="2">
    <source>
        <dbReference type="Proteomes" id="UP000612808"/>
    </source>
</evidence>
<proteinExistence type="predicted"/>
<evidence type="ECO:0000313" key="1">
    <source>
        <dbReference type="EMBL" id="GID13442.1"/>
    </source>
</evidence>
<sequence length="410" mass="44198">MGGGLARRGGSMQDRFGRELLRRFQGSPGVVDSWYSAERFAIGYRRVVGGVVNWAYLGSLYAECAGLAGEPRDAALARYVASMTEPATVPREWGAAASLLRPVLCGTAVGRSAPGSGRDGESLVRRAALPFLDEVVVVDLPTTIGYVTRDLVASWRVSVADVFAVARANLAADRREVLSAARREPAVLRFVDDGAAYWVSRLLVPGWLAGLGELVGGRPVAFAPDRDSLLVVRDGPQVAEMFDIVAAEYRESTRAVSPVAYTADTAGRVMPYRVPPDHPAYDAAARADRLLAASAYDTQADLLRADWSVAQRVSVASYLLVEPDRAAPSSVSTWRQDVATLLPVTDRVALVGADRRESWLIGWDTLMSGAAPRRVPGLVPPRYRVGLWPTGDSWRRLVTGAWHRADGALG</sequence>
<dbReference type="RefSeq" id="WP_203660480.1">
    <property type="nucleotide sequence ID" value="NZ_BAAAZM010000011.1"/>
</dbReference>
<dbReference type="EMBL" id="BOMB01000024">
    <property type="protein sequence ID" value="GID13442.1"/>
    <property type="molecule type" value="Genomic_DNA"/>
</dbReference>
<organism evidence="1 2">
    <name type="scientific">Actinocatenispora rupis</name>
    <dbReference type="NCBI Taxonomy" id="519421"/>
    <lineage>
        <taxon>Bacteria</taxon>
        <taxon>Bacillati</taxon>
        <taxon>Actinomycetota</taxon>
        <taxon>Actinomycetes</taxon>
        <taxon>Micromonosporales</taxon>
        <taxon>Micromonosporaceae</taxon>
        <taxon>Actinocatenispora</taxon>
    </lineage>
</organism>
<reference evidence="1" key="1">
    <citation type="submission" date="2021-01" db="EMBL/GenBank/DDBJ databases">
        <title>Whole genome shotgun sequence of Actinocatenispora rupis NBRC 107355.</title>
        <authorList>
            <person name="Komaki H."/>
            <person name="Tamura T."/>
        </authorList>
    </citation>
    <scope>NUCLEOTIDE SEQUENCE</scope>
    <source>
        <strain evidence="1">NBRC 107355</strain>
    </source>
</reference>
<gene>
    <name evidence="1" type="ORF">Aru02nite_43310</name>
</gene>